<comment type="caution">
    <text evidence="1">The sequence shown here is derived from an EMBL/GenBank/DDBJ whole genome shotgun (WGS) entry which is preliminary data.</text>
</comment>
<gene>
    <name evidence="1" type="ORF">Tco_0838839</name>
</gene>
<keyword evidence="2" id="KW-1185">Reference proteome</keyword>
<evidence type="ECO:0000313" key="2">
    <source>
        <dbReference type="Proteomes" id="UP001151760"/>
    </source>
</evidence>
<dbReference type="EMBL" id="BQNB010012504">
    <property type="protein sequence ID" value="GJT04377.1"/>
    <property type="molecule type" value="Genomic_DNA"/>
</dbReference>
<proteinExistence type="predicted"/>
<accession>A0ABQ5AS53</accession>
<dbReference type="Proteomes" id="UP001151760">
    <property type="component" value="Unassembled WGS sequence"/>
</dbReference>
<evidence type="ECO:0000313" key="1">
    <source>
        <dbReference type="EMBL" id="GJT04377.1"/>
    </source>
</evidence>
<name>A0ABQ5AS53_9ASTR</name>
<reference evidence="1" key="2">
    <citation type="submission" date="2022-01" db="EMBL/GenBank/DDBJ databases">
        <authorList>
            <person name="Yamashiro T."/>
            <person name="Shiraishi A."/>
            <person name="Satake H."/>
            <person name="Nakayama K."/>
        </authorList>
    </citation>
    <scope>NUCLEOTIDE SEQUENCE</scope>
</reference>
<reference evidence="1" key="1">
    <citation type="journal article" date="2022" name="Int. J. Mol. Sci.">
        <title>Draft Genome of Tanacetum Coccineum: Genomic Comparison of Closely Related Tanacetum-Family Plants.</title>
        <authorList>
            <person name="Yamashiro T."/>
            <person name="Shiraishi A."/>
            <person name="Nakayama K."/>
            <person name="Satake H."/>
        </authorList>
    </citation>
    <scope>NUCLEOTIDE SEQUENCE</scope>
</reference>
<sequence>MFSLLVIDTLLTNEATTDRVHCPLRCCFRDYLQAGMAGPDLEEYITVTKKNHVSKNDGGKIIEKSFFEVKGMFLEKLARDTFSGIKGEDVVEHIEKFLKIIRPINIKNVITTWVELTDKLFDKFYPPSRTRVEKVNEVEISGAPVDYRFENFVAANFERYMTMDHYTMNSLWKFWNKNYGNEELSEEYKNDWICEWNDKIPWISEKPWKLDGIWKEPVPVKHRLEPFNYKNGCSEWPTYSWRDDGYCNGGNLPGQYVVGNQIHYQDLDHTIKEEGKDDQGKNKIIGEQDDQLVCGDEKCERSKVLRSGQETRRIRLDDNQRKCMSRIPRHLIQDGRGMVHDKGGVKMLLKKHGYGVSAPYHTAYRMPGRYQSFFLCFNMAYYGLPDMAYRLPVAV</sequence>
<organism evidence="1 2">
    <name type="scientific">Tanacetum coccineum</name>
    <dbReference type="NCBI Taxonomy" id="301880"/>
    <lineage>
        <taxon>Eukaryota</taxon>
        <taxon>Viridiplantae</taxon>
        <taxon>Streptophyta</taxon>
        <taxon>Embryophyta</taxon>
        <taxon>Tracheophyta</taxon>
        <taxon>Spermatophyta</taxon>
        <taxon>Magnoliopsida</taxon>
        <taxon>eudicotyledons</taxon>
        <taxon>Gunneridae</taxon>
        <taxon>Pentapetalae</taxon>
        <taxon>asterids</taxon>
        <taxon>campanulids</taxon>
        <taxon>Asterales</taxon>
        <taxon>Asteraceae</taxon>
        <taxon>Asteroideae</taxon>
        <taxon>Anthemideae</taxon>
        <taxon>Anthemidinae</taxon>
        <taxon>Tanacetum</taxon>
    </lineage>
</organism>
<protein>
    <submittedName>
        <fullName evidence="1">Uncharacterized protein</fullName>
    </submittedName>
</protein>